<evidence type="ECO:0000256" key="1">
    <source>
        <dbReference type="SAM" id="MobiDB-lite"/>
    </source>
</evidence>
<feature type="compositionally biased region" description="Polar residues" evidence="1">
    <location>
        <begin position="906"/>
        <end position="925"/>
    </location>
</feature>
<feature type="compositionally biased region" description="Basic and acidic residues" evidence="1">
    <location>
        <begin position="73"/>
        <end position="95"/>
    </location>
</feature>
<feature type="region of interest" description="Disordered" evidence="1">
    <location>
        <begin position="701"/>
        <end position="737"/>
    </location>
</feature>
<feature type="region of interest" description="Disordered" evidence="1">
    <location>
        <begin position="601"/>
        <end position="678"/>
    </location>
</feature>
<feature type="compositionally biased region" description="Polar residues" evidence="1">
    <location>
        <begin position="313"/>
        <end position="323"/>
    </location>
</feature>
<feature type="region of interest" description="Disordered" evidence="1">
    <location>
        <begin position="903"/>
        <end position="925"/>
    </location>
</feature>
<evidence type="ECO:0000313" key="2">
    <source>
        <dbReference type="EMBL" id="CAE0059914.1"/>
    </source>
</evidence>
<feature type="region of interest" description="Disordered" evidence="1">
    <location>
        <begin position="357"/>
        <end position="530"/>
    </location>
</feature>
<reference evidence="2" key="1">
    <citation type="submission" date="2021-01" db="EMBL/GenBank/DDBJ databases">
        <authorList>
            <person name="Corre E."/>
            <person name="Pelletier E."/>
            <person name="Niang G."/>
            <person name="Scheremetjew M."/>
            <person name="Finn R."/>
            <person name="Kale V."/>
            <person name="Holt S."/>
            <person name="Cochrane G."/>
            <person name="Meng A."/>
            <person name="Brown T."/>
            <person name="Cohen L."/>
        </authorList>
    </citation>
    <scope>NUCLEOTIDE SEQUENCE</scope>
    <source>
        <strain evidence="2">CCMP 769</strain>
    </source>
</reference>
<feature type="compositionally biased region" description="Basic and acidic residues" evidence="1">
    <location>
        <begin position="123"/>
        <end position="133"/>
    </location>
</feature>
<sequence length="1008" mass="109178">MFKVVSSPGPFNGRRSRKTGAKDMSQRPAQSTTQQPPILSSERGRSGNLQDETAQKKMSIKSSLRRLPSFLKSNDKAQQEKESIRPSDYPDKDEAPTIPKTSSLVTIESSPRSSEATISPVPEEDKSNDRANDKVQNPRPSLKRLSSFIKLNSKKETETALAEAGTATTQLAAKDATTPRSSEGDMSNMTESAPASPQLKRTISSSSQSHADRSSKGIAATTGSAPTESQDTASPRLSDRNISPMTDGQVSRGSNPRESSSDQLSQQLQQPAQSQQEADGMDKTPARKQLQKPSFKRFSSFIKLSSDADDVTGTPSADTQEMNDVSEGDPSPMSSSSIAQNGKAKLVRASLKRLSSFARASGKDDETAAVTSVPDDDPAKPAEESEENSTARMVLTRQSQRLSSFVRRNSTVEQELNGDMSTDGEKGDPSLVSRIPLPRESLKRFNSFMTTPIGQKSDGKSSAQELPQDGTREVVEELRPSEYPDKNVQSDSHSLTTQPTTTTVSAAEEPTAPTVLPRRTSAALKAASRTPMPAILSPSALAEEETVRLELEEAKAAELEAAKKAAELDAAKKAAELEAVKAAELEAAKVAAKLEAAKAAELEAAKAADKMKSSNRNLAMSEQPAKEKSAAEPKAAEQREIVLEEAKTPAKEDTDVPKVDRSKKKTGASSGAPAAGGLGILRKNSSIKAFIRRSLPKIARSGSASTVQEVETVASKRTTKVPSNKAEEPAVKKSVAVPTAVIAPEDKEDAENAQVVEDEADIFGEKEDDDQSFVSESAELDEVPLLADNLIEGDTLDELPYEEDFDDDEEDDEDYDEDEWDDDEGRTLTAEEESRIRQEKEDAEVERLINNMTKGRGHRSASAAVQRAPDRSRNTNIDTSKVLEISTIESRIERQGSKLTDLYRARQSSRSSGNTPVKRTSSFNPKASSMARILAKGIDGDFDDTTIMFGGAEEMLDYIDDSEKDEMSYEDPVKRSMKFAACRALIGDLLSESNVYSAERIGNDEDEE</sequence>
<feature type="compositionally biased region" description="Polar residues" evidence="1">
    <location>
        <begin position="27"/>
        <end position="38"/>
    </location>
</feature>
<feature type="compositionally biased region" description="Polar residues" evidence="1">
    <location>
        <begin position="447"/>
        <end position="465"/>
    </location>
</feature>
<feature type="compositionally biased region" description="Polar residues" evidence="1">
    <location>
        <begin position="178"/>
        <end position="203"/>
    </location>
</feature>
<dbReference type="AlphaFoldDB" id="A0A7S3A5Z5"/>
<organism evidence="2">
    <name type="scientific">Rhodosorus marinus</name>
    <dbReference type="NCBI Taxonomy" id="101924"/>
    <lineage>
        <taxon>Eukaryota</taxon>
        <taxon>Rhodophyta</taxon>
        <taxon>Stylonematophyceae</taxon>
        <taxon>Stylonematales</taxon>
        <taxon>Stylonemataceae</taxon>
        <taxon>Rhodosorus</taxon>
    </lineage>
</organism>
<gene>
    <name evidence="2" type="ORF">RMAR00112_LOCUS27979</name>
</gene>
<proteinExistence type="predicted"/>
<feature type="compositionally biased region" description="Basic and acidic residues" evidence="1">
    <location>
        <begin position="624"/>
        <end position="660"/>
    </location>
</feature>
<accession>A0A7S3A5Z5</accession>
<dbReference type="EMBL" id="HBHW01036423">
    <property type="protein sequence ID" value="CAE0059914.1"/>
    <property type="molecule type" value="Transcribed_RNA"/>
</dbReference>
<name>A0A7S3A5Z5_9RHOD</name>
<feature type="compositionally biased region" description="Acidic residues" evidence="1">
    <location>
        <begin position="794"/>
        <end position="824"/>
    </location>
</feature>
<feature type="region of interest" description="Disordered" evidence="1">
    <location>
        <begin position="763"/>
        <end position="878"/>
    </location>
</feature>
<feature type="region of interest" description="Disordered" evidence="1">
    <location>
        <begin position="1"/>
        <end position="345"/>
    </location>
</feature>
<feature type="compositionally biased region" description="Low complexity" evidence="1">
    <location>
        <begin position="261"/>
        <end position="278"/>
    </location>
</feature>
<feature type="compositionally biased region" description="Low complexity" evidence="1">
    <location>
        <begin position="159"/>
        <end position="173"/>
    </location>
</feature>
<feature type="compositionally biased region" description="Basic and acidic residues" evidence="1">
    <location>
        <begin position="470"/>
        <end position="485"/>
    </location>
</feature>
<protein>
    <submittedName>
        <fullName evidence="2">Uncharacterized protein</fullName>
    </submittedName>
</protein>
<feature type="compositionally biased region" description="Polar residues" evidence="1">
    <location>
        <begin position="221"/>
        <end position="257"/>
    </location>
</feature>
<feature type="compositionally biased region" description="Polar residues" evidence="1">
    <location>
        <begin position="99"/>
        <end position="117"/>
    </location>
</feature>
<feature type="compositionally biased region" description="Polar residues" evidence="1">
    <location>
        <begin position="388"/>
        <end position="414"/>
    </location>
</feature>
<feature type="compositionally biased region" description="Basic and acidic residues" evidence="1">
    <location>
        <begin position="601"/>
        <end position="612"/>
    </location>
</feature>